<dbReference type="Pfam" id="PF00022">
    <property type="entry name" value="Actin"/>
    <property type="match status" value="1"/>
</dbReference>
<dbReference type="InterPro" id="IPR004000">
    <property type="entry name" value="Actin"/>
</dbReference>
<dbReference type="STRING" id="2880.D8LHI8"/>
<evidence type="ECO:0000256" key="6">
    <source>
        <dbReference type="RuleBase" id="RU000487"/>
    </source>
</evidence>
<keyword evidence="9" id="KW-1185">Reference proteome</keyword>
<evidence type="ECO:0000256" key="3">
    <source>
        <dbReference type="ARBA" id="ARBA00022801"/>
    </source>
</evidence>
<proteinExistence type="inferred from homology"/>
<keyword evidence="3" id="KW-0378">Hydrolase</keyword>
<evidence type="ECO:0000313" key="9">
    <source>
        <dbReference type="Proteomes" id="UP000002630"/>
    </source>
</evidence>
<keyword evidence="4" id="KW-0067">ATP-binding</keyword>
<evidence type="ECO:0000256" key="1">
    <source>
        <dbReference type="ARBA" id="ARBA00006752"/>
    </source>
</evidence>
<dbReference type="SMART" id="SM00268">
    <property type="entry name" value="ACTIN"/>
    <property type="match status" value="1"/>
</dbReference>
<dbReference type="OrthoDB" id="5132116at2759"/>
<organism evidence="8 9">
    <name type="scientific">Ectocarpus siliculosus</name>
    <name type="common">Brown alga</name>
    <name type="synonym">Conferva siliculosa</name>
    <dbReference type="NCBI Taxonomy" id="2880"/>
    <lineage>
        <taxon>Eukaryota</taxon>
        <taxon>Sar</taxon>
        <taxon>Stramenopiles</taxon>
        <taxon>Ochrophyta</taxon>
        <taxon>PX clade</taxon>
        <taxon>Phaeophyceae</taxon>
        <taxon>Ectocarpales</taxon>
        <taxon>Ectocarpaceae</taxon>
        <taxon>Ectocarpus</taxon>
    </lineage>
</organism>
<dbReference type="EMBL" id="FN648371">
    <property type="protein sequence ID" value="CBN79270.1"/>
    <property type="molecule type" value="Genomic_DNA"/>
</dbReference>
<dbReference type="GO" id="GO:0005524">
    <property type="term" value="F:ATP binding"/>
    <property type="evidence" value="ECO:0007669"/>
    <property type="project" value="UniProtKB-KW"/>
</dbReference>
<reference evidence="8 9" key="1">
    <citation type="journal article" date="2010" name="Nature">
        <title>The Ectocarpus genome and the independent evolution of multicellularity in brown algae.</title>
        <authorList>
            <person name="Cock J.M."/>
            <person name="Sterck L."/>
            <person name="Rouze P."/>
            <person name="Scornet D."/>
            <person name="Allen A.E."/>
            <person name="Amoutzias G."/>
            <person name="Anthouard V."/>
            <person name="Artiguenave F."/>
            <person name="Aury J.M."/>
            <person name="Badger J.H."/>
            <person name="Beszteri B."/>
            <person name="Billiau K."/>
            <person name="Bonnet E."/>
            <person name="Bothwell J.H."/>
            <person name="Bowler C."/>
            <person name="Boyen C."/>
            <person name="Brownlee C."/>
            <person name="Carrano C.J."/>
            <person name="Charrier B."/>
            <person name="Cho G.Y."/>
            <person name="Coelho S.M."/>
            <person name="Collen J."/>
            <person name="Corre E."/>
            <person name="Da Silva C."/>
            <person name="Delage L."/>
            <person name="Delaroque N."/>
            <person name="Dittami S.M."/>
            <person name="Doulbeau S."/>
            <person name="Elias M."/>
            <person name="Farnham G."/>
            <person name="Gachon C.M."/>
            <person name="Gschloessl B."/>
            <person name="Heesch S."/>
            <person name="Jabbari K."/>
            <person name="Jubin C."/>
            <person name="Kawai H."/>
            <person name="Kimura K."/>
            <person name="Kloareg B."/>
            <person name="Kupper F.C."/>
            <person name="Lang D."/>
            <person name="Le Bail A."/>
            <person name="Leblanc C."/>
            <person name="Lerouge P."/>
            <person name="Lohr M."/>
            <person name="Lopez P.J."/>
            <person name="Martens C."/>
            <person name="Maumus F."/>
            <person name="Michel G."/>
            <person name="Miranda-Saavedra D."/>
            <person name="Morales J."/>
            <person name="Moreau H."/>
            <person name="Motomura T."/>
            <person name="Nagasato C."/>
            <person name="Napoli C.A."/>
            <person name="Nelson D.R."/>
            <person name="Nyvall-Collen P."/>
            <person name="Peters A.F."/>
            <person name="Pommier C."/>
            <person name="Potin P."/>
            <person name="Poulain J."/>
            <person name="Quesneville H."/>
            <person name="Read B."/>
            <person name="Rensing S.A."/>
            <person name="Ritter A."/>
            <person name="Rousvoal S."/>
            <person name="Samanta M."/>
            <person name="Samson G."/>
            <person name="Schroeder D.C."/>
            <person name="Segurens B."/>
            <person name="Strittmatter M."/>
            <person name="Tonon T."/>
            <person name="Tregear J.W."/>
            <person name="Valentin K."/>
            <person name="von Dassow P."/>
            <person name="Yamagishi T."/>
            <person name="Van de Peer Y."/>
            <person name="Wincker P."/>
        </authorList>
    </citation>
    <scope>NUCLEOTIDE SEQUENCE [LARGE SCALE GENOMIC DNA]</scope>
    <source>
        <strain evidence="9">Ec32 / CCAP1310/4</strain>
    </source>
</reference>
<evidence type="ECO:0000256" key="2">
    <source>
        <dbReference type="ARBA" id="ARBA00022741"/>
    </source>
</evidence>
<feature type="region of interest" description="Disordered" evidence="7">
    <location>
        <begin position="34"/>
        <end position="102"/>
    </location>
</feature>
<comment type="catalytic activity">
    <reaction evidence="5">
        <text>ATP + H2O = ADP + phosphate + H(+)</text>
        <dbReference type="Rhea" id="RHEA:13065"/>
        <dbReference type="ChEBI" id="CHEBI:15377"/>
        <dbReference type="ChEBI" id="CHEBI:15378"/>
        <dbReference type="ChEBI" id="CHEBI:30616"/>
        <dbReference type="ChEBI" id="CHEBI:43474"/>
        <dbReference type="ChEBI" id="CHEBI:456216"/>
    </reaction>
</comment>
<evidence type="ECO:0000256" key="7">
    <source>
        <dbReference type="SAM" id="MobiDB-lite"/>
    </source>
</evidence>
<comment type="similarity">
    <text evidence="1 6">Belongs to the actin family.</text>
</comment>
<dbReference type="AlphaFoldDB" id="D8LHI8"/>
<dbReference type="FunFam" id="3.30.420.40:FF:000058">
    <property type="entry name" value="Putative actin-related protein 5"/>
    <property type="match status" value="1"/>
</dbReference>
<gene>
    <name evidence="8" type="ORF">Esi_0196_0022</name>
</gene>
<dbReference type="EMBL" id="FN649729">
    <property type="protein sequence ID" value="CBN79270.1"/>
    <property type="molecule type" value="Genomic_DNA"/>
</dbReference>
<sequence>MGFAGEDFPRAYFTSLIGRTVDLEATRRLEAEMDAAVDSAGSPARARAGGNGKGKAAPSPPANGQPQRGGKGAAASPAVPGGSGESEGGAANGEEKDEGDGRTVYRWHVDSLMGGGADMDVVPLMEDGFVTDWDLMEKVWEHAERTRLKTKLSDHPVLISEKPFNSSKERMKYTEIMFEKFGVPAEFMSKDAVLACFSIGRTTASLVDVGGDSAVVTPVYDGWVESKGIVKSVLGSSALQRYYLHLLEEARGGDPIPPLPTTMMKAVGSLRPSLAERLRMDVARDMLALAGRTSDSAFEADAPQFSSIPSVPFRLPDGTEVGIGMDRFRVPELLVNTSPLTEALSGGVGSGQDPSPGMRLLAESLSRPGFGMRPLQATVVESVLACEREQQAQLFNSVVLAGGGCCFEGLAERVKAEIEQSLDAPSTGWRVKVLAAGNNERKVSTWLGGSILASLGSFHEMWLSKSEYEEHGAHMIDKKCP</sequence>
<dbReference type="eggNOG" id="KOG0679">
    <property type="taxonomic scope" value="Eukaryota"/>
</dbReference>
<dbReference type="Gene3D" id="3.90.640.10">
    <property type="entry name" value="Actin, Chain A, domain 4"/>
    <property type="match status" value="1"/>
</dbReference>
<dbReference type="Gene3D" id="3.30.420.40">
    <property type="match status" value="2"/>
</dbReference>
<dbReference type="InterPro" id="IPR043129">
    <property type="entry name" value="ATPase_NBD"/>
</dbReference>
<evidence type="ECO:0000313" key="8">
    <source>
        <dbReference type="EMBL" id="CBN79270.1"/>
    </source>
</evidence>
<dbReference type="Proteomes" id="UP000002630">
    <property type="component" value="Linkage Group LG04"/>
</dbReference>
<evidence type="ECO:0000256" key="5">
    <source>
        <dbReference type="ARBA" id="ARBA00049360"/>
    </source>
</evidence>
<name>D8LHI8_ECTSI</name>
<feature type="compositionally biased region" description="Gly residues" evidence="7">
    <location>
        <begin position="81"/>
        <end position="91"/>
    </location>
</feature>
<dbReference type="InParanoid" id="D8LHI8"/>
<dbReference type="PANTHER" id="PTHR11937">
    <property type="entry name" value="ACTIN"/>
    <property type="match status" value="1"/>
</dbReference>
<evidence type="ECO:0000256" key="4">
    <source>
        <dbReference type="ARBA" id="ARBA00022840"/>
    </source>
</evidence>
<keyword evidence="2" id="KW-0547">Nucleotide-binding</keyword>
<accession>D8LHI8</accession>
<dbReference type="GO" id="GO:0016787">
    <property type="term" value="F:hydrolase activity"/>
    <property type="evidence" value="ECO:0007669"/>
    <property type="project" value="UniProtKB-KW"/>
</dbReference>
<feature type="compositionally biased region" description="Low complexity" evidence="7">
    <location>
        <begin position="39"/>
        <end position="48"/>
    </location>
</feature>
<protein>
    <submittedName>
        <fullName evidence="8">Protein binding protein, putative</fullName>
    </submittedName>
</protein>
<dbReference type="OMA" id="SKCKFGY"/>
<dbReference type="SUPFAM" id="SSF53067">
    <property type="entry name" value="Actin-like ATPase domain"/>
    <property type="match status" value="2"/>
</dbReference>